<dbReference type="AlphaFoldDB" id="F0Y5B3"/>
<dbReference type="EMBL" id="GL833125">
    <property type="protein sequence ID" value="EGB09465.1"/>
    <property type="molecule type" value="Genomic_DNA"/>
</dbReference>
<evidence type="ECO:0000256" key="2">
    <source>
        <dbReference type="SAM" id="SignalP"/>
    </source>
</evidence>
<dbReference type="PANTHER" id="PTHR38360">
    <property type="entry name" value="OS03G0120000 PROTEIN"/>
    <property type="match status" value="1"/>
</dbReference>
<keyword evidence="1" id="KW-0472">Membrane</keyword>
<keyword evidence="2" id="KW-0732">Signal</keyword>
<keyword evidence="1" id="KW-1133">Transmembrane helix</keyword>
<protein>
    <recommendedName>
        <fullName evidence="5">Fe/B12 periplasmic-binding domain-containing protein</fullName>
    </recommendedName>
</protein>
<dbReference type="RefSeq" id="XP_009035531.1">
    <property type="nucleotide sequence ID" value="XM_009037283.1"/>
</dbReference>
<dbReference type="OrthoDB" id="409848at2759"/>
<dbReference type="KEGG" id="aaf:AURANDRAFT_63075"/>
<dbReference type="Proteomes" id="UP000002729">
    <property type="component" value="Unassembled WGS sequence"/>
</dbReference>
<feature type="chain" id="PRO_5003264387" description="Fe/B12 periplasmic-binding domain-containing protein" evidence="2">
    <location>
        <begin position="19"/>
        <end position="510"/>
    </location>
</feature>
<name>F0Y5B3_AURAN</name>
<gene>
    <name evidence="3" type="ORF">AURANDRAFT_63075</name>
</gene>
<accession>F0Y5B3</accession>
<evidence type="ECO:0000313" key="3">
    <source>
        <dbReference type="EMBL" id="EGB09465.1"/>
    </source>
</evidence>
<feature type="signal peptide" evidence="2">
    <location>
        <begin position="1"/>
        <end position="18"/>
    </location>
</feature>
<dbReference type="OMA" id="ARTKYCT"/>
<evidence type="ECO:0000256" key="1">
    <source>
        <dbReference type="SAM" id="Phobius"/>
    </source>
</evidence>
<dbReference type="PANTHER" id="PTHR38360:SF1">
    <property type="entry name" value="F12P19.7"/>
    <property type="match status" value="1"/>
</dbReference>
<dbReference type="SUPFAM" id="SSF53807">
    <property type="entry name" value="Helical backbone' metal receptor"/>
    <property type="match status" value="1"/>
</dbReference>
<dbReference type="eggNOG" id="ENOG502QWDR">
    <property type="taxonomic scope" value="Eukaryota"/>
</dbReference>
<keyword evidence="4" id="KW-1185">Reference proteome</keyword>
<organism evidence="4">
    <name type="scientific">Aureococcus anophagefferens</name>
    <name type="common">Harmful bloom alga</name>
    <dbReference type="NCBI Taxonomy" id="44056"/>
    <lineage>
        <taxon>Eukaryota</taxon>
        <taxon>Sar</taxon>
        <taxon>Stramenopiles</taxon>
        <taxon>Ochrophyta</taxon>
        <taxon>Pelagophyceae</taxon>
        <taxon>Pelagomonadales</taxon>
        <taxon>Pelagomonadaceae</taxon>
        <taxon>Aureococcus</taxon>
    </lineage>
</organism>
<dbReference type="Gene3D" id="3.40.50.1980">
    <property type="entry name" value="Nitrogenase molybdenum iron protein domain"/>
    <property type="match status" value="1"/>
</dbReference>
<dbReference type="InParanoid" id="F0Y5B3"/>
<dbReference type="GeneID" id="20224174"/>
<evidence type="ECO:0008006" key="5">
    <source>
        <dbReference type="Google" id="ProtNLM"/>
    </source>
</evidence>
<sequence length="510" mass="54477">MVKLALTLGLSLASSANGAASHLRRKRGREHRVGPSENFKSGACVRDYDGTSDLFPSKSESGMQFRSTVSSDYSLFWEVSYHGHYKILQNSNSGEVHVLHQCGVDAPAAEDLPDYAADATFVQVPVSNVATTSTTYIPFIEMIGERAALKAYGSSFDYVSSPCLRKMHRDGAVVSAYDSSTWSVSDEVLQDANVEVTIADSWSNSAYAAYTMTDIAEDSVLKVAEYVEVVGLFFNREAEATAAIETMIANYVCATDSAAAYLAELGGDAAKPKVCWTSYYAYASDASGGWTMAASPVWYSELIEAAGGELLMYDGDGDVVSSWGTAYMSTDQVLELCADADVIISPDVWTKSAEPFTLLDGLPAVVNGRVFDNQGPRGATDWFERRVVEPDTVLQDILAALYPESDEFGSLERKWLRDVEADEAVGGVSDDDLDAACPDVTADYVFEAATMCDSSSSSSSSSNSDIVLIVIVAAAILIALVGAVFCAVVSRNSAPPPGAKVVEAKPETEA</sequence>
<evidence type="ECO:0000313" key="4">
    <source>
        <dbReference type="Proteomes" id="UP000002729"/>
    </source>
</evidence>
<reference evidence="3 4" key="1">
    <citation type="journal article" date="2011" name="Proc. Natl. Acad. Sci. U.S.A.">
        <title>Niche of harmful alga Aureococcus anophagefferens revealed through ecogenomics.</title>
        <authorList>
            <person name="Gobler C.J."/>
            <person name="Berry D.L."/>
            <person name="Dyhrman S.T."/>
            <person name="Wilhelm S.W."/>
            <person name="Salamov A."/>
            <person name="Lobanov A.V."/>
            <person name="Zhang Y."/>
            <person name="Collier J.L."/>
            <person name="Wurch L.L."/>
            <person name="Kustka A.B."/>
            <person name="Dill B.D."/>
            <person name="Shah M."/>
            <person name="VerBerkmoes N.C."/>
            <person name="Kuo A."/>
            <person name="Terry A."/>
            <person name="Pangilinan J."/>
            <person name="Lindquist E.A."/>
            <person name="Lucas S."/>
            <person name="Paulsen I.T."/>
            <person name="Hattenrath-Lehmann T.K."/>
            <person name="Talmage S.C."/>
            <person name="Walker E.A."/>
            <person name="Koch F."/>
            <person name="Burson A.M."/>
            <person name="Marcoval M.A."/>
            <person name="Tang Y.Z."/>
            <person name="Lecleir G.R."/>
            <person name="Coyne K.J."/>
            <person name="Berg G.M."/>
            <person name="Bertrand E.M."/>
            <person name="Saito M.A."/>
            <person name="Gladyshev V.N."/>
            <person name="Grigoriev I.V."/>
        </authorList>
    </citation>
    <scope>NUCLEOTIDE SEQUENCE [LARGE SCALE GENOMIC DNA]</scope>
    <source>
        <strain evidence="4">CCMP 1984</strain>
    </source>
</reference>
<keyword evidence="1" id="KW-0812">Transmembrane</keyword>
<feature type="transmembrane region" description="Helical" evidence="1">
    <location>
        <begin position="466"/>
        <end position="490"/>
    </location>
</feature>
<proteinExistence type="predicted"/>